<dbReference type="FunFam" id="2.40.50.90:FF:000015">
    <property type="entry name" value="Ribonuclease"/>
    <property type="match status" value="1"/>
</dbReference>
<dbReference type="GO" id="GO:0005635">
    <property type="term" value="C:nuclear envelope"/>
    <property type="evidence" value="ECO:0007669"/>
    <property type="project" value="UniProtKB-ARBA"/>
</dbReference>
<dbReference type="FunFam" id="2.40.50.90:FF:000010">
    <property type="entry name" value="Ribonuclease"/>
    <property type="match status" value="1"/>
</dbReference>
<dbReference type="PANTHER" id="PTHR12302">
    <property type="entry name" value="EBNA2 BINDING PROTEIN P100"/>
    <property type="match status" value="1"/>
</dbReference>
<sequence length="1659" mass="183135">MACYAAIEKGGDVFFPTPARSVRRSFHLLMFVLIFTLLLNSNCVSSYSSGYWDFSSSNSTVMERGKLGPGNPGVCSRKAKHLPVCECGFKMLDSCFLNKNKMLEIEKGANDFNIPIIRSNRKLVASTDGGLHKPSCLVFNSAWKARQVEHEPNKKLNYPSPAGIQRPKSDEDIAFMSILELGQLLKENLITSVELTGIFLKRLKRYGPVLESVVTITEELAYKQAKEADQLLAEGKYLGPLHGIPYGLKDIIAVPNYTTTWGSTSFKDQVLDIEAWVYKRLKSAGAVLVAKLVTGSLAYDDIWFGGRTRNPWNIEEYSTGSSAGPASCTSAEVRTYCFKKESGIAGLVPFAIGSETCGSITYPASRCGVTALRPTFGAVGRTGPFCRNSVDCVIILDAIRGKDPDDVSSRDISFRDPFSVDITKLTVGYLEDAEMEVVHVLQSKGVNMVPFNLSYTVDSVQGVLNFTMDVEMLAHFDKWQRSNLDDEYEAQDQWPTELRRARAISAVDYFQAQRARGILIQQVRENFSVDAFIGNATDWEKVCVGNLVGIPVVIVPTGFKKISDAPSNDIRRRTTITTGIYAPPDRDHIALALAIAYQSVTNHHKQRPPIDDLGPNDPIPESPKSLGQFFPSIFYARDKAIKGITRHLAVEMASTGWLKGRVKAVPSGDSLVIMGSSKAEIPPEKSITLGSLMAPRLARRGGVDEPFAWQSRDFLRKLCIGKEVTFKVEYTVPSIGREYGTVFIGDKNVSMLVVAAGWAKVREQGQQKDANPYLKPLQDAEEQAKQQGLGRWSRAPGASEASIRNLPPSAIGDSSNFDAMGLLERSKGKLIEAFVEQVRDGSTLRVYLLPDFQFIQVFVAGIQAPTMGRRATSETVINASVTSDEPNGESTTENRAAPTSAQRLASSAASVTEVAPDPYGREAKHFTETRVLNRDVRFYLLALTDFYFLFTIFLMQFNIQVRIVLEGVDKYSNLIGSVYYPDGESAKDLGLELIENGYAKYVDWSANMLEVEAKKKLKSAELDAKKTRLRIWTNYVAPATNSKAIHDQNFTGKVVEVVSGDCLVIADDSLPFGDPSAERRVNLSSIRSPKMGNPRRDEKPAPYAREAKEFLRNRLIGKQVHVSMEYSRKVGMADGPAAPTSGADSRVMDFGTVFLASKDGDDASPAPSAAGSQLAGVNVAELLVARGFATVVRHRDFEERSNYYDALLSAESRATSGKKGIHSPKEAPVMHVTDLLTAASKKARDFLPFLQRNRRMSAVVEYVLSGHRFKLFIPKETCSIAFSISGVRCPGRDEPYSEEAIALMRRKIMQRDVEIEVETVDRTGTFIGTLWESRSNVAVTLLEAGLAKLQTSFGTDRIAEVHLLMQAEQAAKRQKLKARARSIWENYVEGEEVVSSGTAERRQKEEVKVTVTEILGGGKFYVQLVSDQKVAAIQKQLASLNLQEAPVIGAFNPKKGDMVLAQFSADNSWNRAMIVNAPRGAVESSKDKFEVFYVDYGNQEVVSYSQLRPLEASVSASPGLAQLCSLAHVKVPGLEDDYGQEAAYRLSELLLSGPKEFRAVIEEKDASGGKVKGQGTGTVFLVTLVDPESDISINATLLKEGLARMEKRKRWEPKDKQQALDELEKYQTEAREKRFAMWEYGDVESDEEDIPARKPAGRR</sequence>
<evidence type="ECO:0000313" key="14">
    <source>
        <dbReference type="EnsemblPlants" id="Solyc03g118020.3.1"/>
    </source>
</evidence>
<feature type="domain" description="TNase-like" evidence="13">
    <location>
        <begin position="1048"/>
        <end position="1224"/>
    </location>
</feature>
<dbReference type="SUPFAM" id="SSF63748">
    <property type="entry name" value="Tudor/PWWP/MBT"/>
    <property type="match status" value="1"/>
</dbReference>
<evidence type="ECO:0000256" key="2">
    <source>
        <dbReference type="ARBA" id="ARBA00004463"/>
    </source>
</evidence>
<feature type="region of interest" description="Disordered" evidence="11">
    <location>
        <begin position="878"/>
        <end position="902"/>
    </location>
</feature>
<dbReference type="FunFam" id="2.40.50.90:FF:000011">
    <property type="entry name" value="Ribonuclease"/>
    <property type="match status" value="1"/>
</dbReference>
<dbReference type="FunFam" id="2.40.50.90:FF:000018">
    <property type="entry name" value="Ribonuclease"/>
    <property type="match status" value="1"/>
</dbReference>
<feature type="domain" description="Tudor" evidence="12">
    <location>
        <begin position="1452"/>
        <end position="1517"/>
    </location>
</feature>
<keyword evidence="10" id="KW-0007">Acetylation</keyword>
<evidence type="ECO:0000256" key="6">
    <source>
        <dbReference type="ARBA" id="ARBA00022722"/>
    </source>
</evidence>
<dbReference type="SUPFAM" id="SSF75304">
    <property type="entry name" value="Amidase signature (AS) enzymes"/>
    <property type="match status" value="1"/>
</dbReference>
<evidence type="ECO:0000256" key="10">
    <source>
        <dbReference type="ARBA" id="ARBA00022990"/>
    </source>
</evidence>
<dbReference type="GO" id="GO:0034605">
    <property type="term" value="P:cellular response to heat"/>
    <property type="evidence" value="ECO:0007669"/>
    <property type="project" value="UniProtKB-ARBA"/>
</dbReference>
<evidence type="ECO:0000256" key="7">
    <source>
        <dbReference type="ARBA" id="ARBA00022737"/>
    </source>
</evidence>
<dbReference type="Gene3D" id="2.40.50.90">
    <property type="match status" value="5"/>
</dbReference>
<dbReference type="Pfam" id="PF00567">
    <property type="entry name" value="TUDOR"/>
    <property type="match status" value="1"/>
</dbReference>
<dbReference type="GO" id="GO:0005783">
    <property type="term" value="C:endoplasmic reticulum"/>
    <property type="evidence" value="ECO:0007669"/>
    <property type="project" value="UniProtKB-SubCell"/>
</dbReference>
<dbReference type="GO" id="GO:0005829">
    <property type="term" value="C:cytosol"/>
    <property type="evidence" value="ECO:0000318"/>
    <property type="project" value="GO_Central"/>
</dbReference>
<organism evidence="14">
    <name type="scientific">Solanum lycopersicum</name>
    <name type="common">Tomato</name>
    <name type="synonym">Lycopersicon esculentum</name>
    <dbReference type="NCBI Taxonomy" id="4081"/>
    <lineage>
        <taxon>Eukaryota</taxon>
        <taxon>Viridiplantae</taxon>
        <taxon>Streptophyta</taxon>
        <taxon>Embryophyta</taxon>
        <taxon>Tracheophyta</taxon>
        <taxon>Spermatophyta</taxon>
        <taxon>Magnoliopsida</taxon>
        <taxon>eudicotyledons</taxon>
        <taxon>Gunneridae</taxon>
        <taxon>Pentapetalae</taxon>
        <taxon>asterids</taxon>
        <taxon>lamiids</taxon>
        <taxon>Solanales</taxon>
        <taxon>Solanaceae</taxon>
        <taxon>Solanoideae</taxon>
        <taxon>Solaneae</taxon>
        <taxon>Solanum</taxon>
        <taxon>Solanum subgen. Lycopersicon</taxon>
    </lineage>
</organism>
<feature type="domain" description="TNase-like" evidence="13">
    <location>
        <begin position="1254"/>
        <end position="1386"/>
    </location>
</feature>
<dbReference type="PaxDb" id="4081-Solyc03g118020.2.1"/>
<dbReference type="GO" id="GO:0016787">
    <property type="term" value="F:hydrolase activity"/>
    <property type="evidence" value="ECO:0007669"/>
    <property type="project" value="UniProtKB-KW"/>
</dbReference>
<evidence type="ECO:0000313" key="15">
    <source>
        <dbReference type="Proteomes" id="UP000004994"/>
    </source>
</evidence>
<protein>
    <submittedName>
        <fullName evidence="14">Uncharacterized protein</fullName>
    </submittedName>
</protein>
<proteinExistence type="predicted"/>
<dbReference type="GO" id="GO:0005634">
    <property type="term" value="C:nucleus"/>
    <property type="evidence" value="ECO:0000318"/>
    <property type="project" value="GO_Central"/>
</dbReference>
<dbReference type="InterPro" id="IPR023631">
    <property type="entry name" value="Amidase_dom"/>
</dbReference>
<dbReference type="SUPFAM" id="SSF50199">
    <property type="entry name" value="Staphylococcal nuclease"/>
    <property type="match status" value="5"/>
</dbReference>
<dbReference type="InterPro" id="IPR002999">
    <property type="entry name" value="Tudor"/>
</dbReference>
<dbReference type="Gene3D" id="3.90.1300.10">
    <property type="entry name" value="Amidase signature (AS) domain"/>
    <property type="match status" value="1"/>
</dbReference>
<dbReference type="GO" id="GO:0004518">
    <property type="term" value="F:nuclease activity"/>
    <property type="evidence" value="ECO:0000318"/>
    <property type="project" value="GO_Central"/>
</dbReference>
<dbReference type="InParanoid" id="A0A3Q7FTM5"/>
<reference evidence="14" key="1">
    <citation type="journal article" date="2012" name="Nature">
        <title>The tomato genome sequence provides insights into fleshy fruit evolution.</title>
        <authorList>
            <consortium name="Tomato Genome Consortium"/>
        </authorList>
    </citation>
    <scope>NUCLEOTIDE SEQUENCE [LARGE SCALE GENOMIC DNA]</scope>
    <source>
        <strain evidence="14">cv. Heinz 1706</strain>
    </source>
</reference>
<dbReference type="GO" id="GO:0000932">
    <property type="term" value="C:P-body"/>
    <property type="evidence" value="ECO:0007669"/>
    <property type="project" value="UniProtKB-ARBA"/>
</dbReference>
<dbReference type="InterPro" id="IPR047395">
    <property type="entry name" value="Tudor_AtTudor1-like"/>
</dbReference>
<dbReference type="Proteomes" id="UP000004994">
    <property type="component" value="Chromosome 3"/>
</dbReference>
<feature type="region of interest" description="Disordered" evidence="11">
    <location>
        <begin position="785"/>
        <end position="809"/>
    </location>
</feature>
<evidence type="ECO:0000259" key="13">
    <source>
        <dbReference type="PROSITE" id="PS50830"/>
    </source>
</evidence>
<feature type="domain" description="TNase-like" evidence="13">
    <location>
        <begin position="656"/>
        <end position="794"/>
    </location>
</feature>
<keyword evidence="4" id="KW-0963">Cytoplasm</keyword>
<keyword evidence="5" id="KW-0597">Phosphoprotein</keyword>
<evidence type="ECO:0000256" key="9">
    <source>
        <dbReference type="ARBA" id="ARBA00022824"/>
    </source>
</evidence>
<dbReference type="FunCoup" id="A0A3Q7FTM5">
    <property type="interactions" value="3924"/>
</dbReference>
<dbReference type="Pfam" id="PF00565">
    <property type="entry name" value="SNase"/>
    <property type="match status" value="5"/>
</dbReference>
<dbReference type="InterPro" id="IPR016071">
    <property type="entry name" value="Staphylococal_nuclease_OB-fold"/>
</dbReference>
<dbReference type="PROSITE" id="PS50304">
    <property type="entry name" value="TUDOR"/>
    <property type="match status" value="1"/>
</dbReference>
<dbReference type="GO" id="GO:0003723">
    <property type="term" value="F:RNA binding"/>
    <property type="evidence" value="ECO:0000318"/>
    <property type="project" value="GO_Central"/>
</dbReference>
<dbReference type="EnsemblPlants" id="Solyc03g118020.3.1">
    <property type="protein sequence ID" value="Solyc03g118020.3.1"/>
    <property type="gene ID" value="Solyc03g118020.3"/>
</dbReference>
<evidence type="ECO:0000256" key="4">
    <source>
        <dbReference type="ARBA" id="ARBA00022490"/>
    </source>
</evidence>
<keyword evidence="9" id="KW-0256">Endoplasmic reticulum</keyword>
<dbReference type="PANTHER" id="PTHR12302:SF2">
    <property type="entry name" value="STAPHYLOCOCCAL NUCLEASE DOMAIN-CONTAINING PROTEIN 1"/>
    <property type="match status" value="1"/>
</dbReference>
<dbReference type="GO" id="GO:0006397">
    <property type="term" value="P:mRNA processing"/>
    <property type="evidence" value="ECO:0007669"/>
    <property type="project" value="UniProtKB-ARBA"/>
</dbReference>
<keyword evidence="15" id="KW-1185">Reference proteome</keyword>
<dbReference type="OMA" id="PSIFYAR"/>
<accession>A0A3Q7FTM5</accession>
<evidence type="ECO:0000256" key="3">
    <source>
        <dbReference type="ARBA" id="ARBA00004556"/>
    </source>
</evidence>
<dbReference type="Pfam" id="PF01425">
    <property type="entry name" value="Amidase"/>
    <property type="match status" value="1"/>
</dbReference>
<reference evidence="14" key="2">
    <citation type="submission" date="2019-01" db="UniProtKB">
        <authorList>
            <consortium name="EnsemblPlants"/>
        </authorList>
    </citation>
    <scope>IDENTIFICATION</scope>
    <source>
        <strain evidence="14">cv. Heinz 1706</strain>
    </source>
</reference>
<dbReference type="InterPro" id="IPR036928">
    <property type="entry name" value="AS_sf"/>
</dbReference>
<dbReference type="Gene3D" id="2.30.30.140">
    <property type="match status" value="1"/>
</dbReference>
<evidence type="ECO:0000256" key="1">
    <source>
        <dbReference type="ARBA" id="ARBA00004240"/>
    </source>
</evidence>
<evidence type="ECO:0000256" key="8">
    <source>
        <dbReference type="ARBA" id="ARBA00022801"/>
    </source>
</evidence>
<dbReference type="STRING" id="4081.A0A3Q7FTM5"/>
<keyword evidence="8" id="KW-0378">Hydrolase</keyword>
<comment type="subcellular location">
    <subcellularLocation>
        <location evidence="3">Cytoplasm</location>
        <location evidence="3">Perinuclear region</location>
    </subcellularLocation>
    <subcellularLocation>
        <location evidence="2">Cytoplasmic granule</location>
    </subcellularLocation>
    <subcellularLocation>
        <location evidence="1">Endoplasmic reticulum</location>
    </subcellularLocation>
</comment>
<dbReference type="GO" id="GO:0009651">
    <property type="term" value="P:response to salt stress"/>
    <property type="evidence" value="ECO:0007669"/>
    <property type="project" value="UniProtKB-ARBA"/>
</dbReference>
<dbReference type="CDD" id="cd20443">
    <property type="entry name" value="Tudor_AtTudor1-like"/>
    <property type="match status" value="1"/>
</dbReference>
<dbReference type="FunFam" id="2.30.30.140:FF:000018">
    <property type="entry name" value="Serine/threonine-protein kinase 31"/>
    <property type="match status" value="1"/>
</dbReference>
<dbReference type="GO" id="GO:0010372">
    <property type="term" value="P:positive regulation of gibberellin biosynthetic process"/>
    <property type="evidence" value="ECO:0007669"/>
    <property type="project" value="UniProtKB-ARBA"/>
</dbReference>
<dbReference type="InterPro" id="IPR035437">
    <property type="entry name" value="SNase_OB-fold_sf"/>
</dbReference>
<keyword evidence="6" id="KW-0540">Nuclease</keyword>
<name>A0A3Q7FTM5_SOLLC</name>
<dbReference type="PROSITE" id="PS50830">
    <property type="entry name" value="TNASE_3"/>
    <property type="match status" value="4"/>
</dbReference>
<dbReference type="GO" id="GO:0006402">
    <property type="term" value="P:mRNA catabolic process"/>
    <property type="evidence" value="ECO:0000318"/>
    <property type="project" value="GO_Central"/>
</dbReference>
<evidence type="ECO:0000256" key="11">
    <source>
        <dbReference type="SAM" id="MobiDB-lite"/>
    </source>
</evidence>
<dbReference type="GO" id="GO:0048471">
    <property type="term" value="C:perinuclear region of cytoplasm"/>
    <property type="evidence" value="ECO:0007669"/>
    <property type="project" value="UniProtKB-SubCell"/>
</dbReference>
<dbReference type="SMART" id="SM00318">
    <property type="entry name" value="SNc"/>
    <property type="match status" value="4"/>
</dbReference>
<dbReference type="GO" id="GO:0010494">
    <property type="term" value="C:cytoplasmic stress granule"/>
    <property type="evidence" value="ECO:0007669"/>
    <property type="project" value="UniProtKB-ARBA"/>
</dbReference>
<dbReference type="Gramene" id="Solyc03g118020.3.1">
    <property type="protein sequence ID" value="Solyc03g118020.3.1"/>
    <property type="gene ID" value="Solyc03g118020.3"/>
</dbReference>
<evidence type="ECO:0000259" key="12">
    <source>
        <dbReference type="PROSITE" id="PS50304"/>
    </source>
</evidence>
<evidence type="ECO:0000256" key="5">
    <source>
        <dbReference type="ARBA" id="ARBA00022553"/>
    </source>
</evidence>
<feature type="domain" description="TNase-like" evidence="13">
    <location>
        <begin position="829"/>
        <end position="1034"/>
    </location>
</feature>
<dbReference type="SMART" id="SM00333">
    <property type="entry name" value="TUDOR"/>
    <property type="match status" value="1"/>
</dbReference>
<keyword evidence="7" id="KW-0677">Repeat</keyword>
<dbReference type="GO" id="GO:0003729">
    <property type="term" value="F:mRNA binding"/>
    <property type="evidence" value="ECO:0007669"/>
    <property type="project" value="UniProtKB-ARBA"/>
</dbReference>